<evidence type="ECO:0000313" key="11">
    <source>
        <dbReference type="Proteomes" id="UP000824107"/>
    </source>
</evidence>
<keyword evidence="4 8" id="KW-0479">Metal-binding</keyword>
<accession>A0A9D1M5J8</accession>
<sequence>MERALALAAYAAEQDEVPIGAVVVNPENGEIVSEAYNLSEHVADASAHAEILAIRKACEKLKCNRLRGMDLYVTLEPCTMCAAAISFARIQNLYFGAIDAKGGAVVSGVKFYDSPTCHHRPEVQGGIMERECGQILKDFFKAKREKVKLLDKKS</sequence>
<dbReference type="InterPro" id="IPR016192">
    <property type="entry name" value="APOBEC/CMP_deaminase_Zn-bd"/>
</dbReference>
<proteinExistence type="inferred from homology"/>
<dbReference type="PROSITE" id="PS51747">
    <property type="entry name" value="CYT_DCMP_DEAMINASES_2"/>
    <property type="match status" value="1"/>
</dbReference>
<evidence type="ECO:0000256" key="2">
    <source>
        <dbReference type="ARBA" id="ARBA00011738"/>
    </source>
</evidence>
<comment type="catalytic activity">
    <reaction evidence="7 8">
        <text>adenosine(34) in tRNA + H2O + H(+) = inosine(34) in tRNA + NH4(+)</text>
        <dbReference type="Rhea" id="RHEA:43168"/>
        <dbReference type="Rhea" id="RHEA-COMP:10373"/>
        <dbReference type="Rhea" id="RHEA-COMP:10374"/>
        <dbReference type="ChEBI" id="CHEBI:15377"/>
        <dbReference type="ChEBI" id="CHEBI:15378"/>
        <dbReference type="ChEBI" id="CHEBI:28938"/>
        <dbReference type="ChEBI" id="CHEBI:74411"/>
        <dbReference type="ChEBI" id="CHEBI:82852"/>
        <dbReference type="EC" id="3.5.4.33"/>
    </reaction>
</comment>
<comment type="subunit">
    <text evidence="2 8">Homodimer.</text>
</comment>
<dbReference type="PANTHER" id="PTHR11079">
    <property type="entry name" value="CYTOSINE DEAMINASE FAMILY MEMBER"/>
    <property type="match status" value="1"/>
</dbReference>
<evidence type="ECO:0000256" key="6">
    <source>
        <dbReference type="ARBA" id="ARBA00022833"/>
    </source>
</evidence>
<feature type="active site" description="Proton donor" evidence="8">
    <location>
        <position position="50"/>
    </location>
</feature>
<dbReference type="GO" id="GO:0052717">
    <property type="term" value="F:tRNA-specific adenosine-34 deaminase activity"/>
    <property type="evidence" value="ECO:0007669"/>
    <property type="project" value="UniProtKB-UniRule"/>
</dbReference>
<evidence type="ECO:0000256" key="3">
    <source>
        <dbReference type="ARBA" id="ARBA00022694"/>
    </source>
</evidence>
<evidence type="ECO:0000256" key="7">
    <source>
        <dbReference type="ARBA" id="ARBA00048045"/>
    </source>
</evidence>
<dbReference type="GO" id="GO:0002100">
    <property type="term" value="P:tRNA wobble adenosine to inosine editing"/>
    <property type="evidence" value="ECO:0007669"/>
    <property type="project" value="UniProtKB-UniRule"/>
</dbReference>
<dbReference type="CDD" id="cd01285">
    <property type="entry name" value="nucleoside_deaminase"/>
    <property type="match status" value="1"/>
</dbReference>
<dbReference type="PANTHER" id="PTHR11079:SF202">
    <property type="entry name" value="TRNA-SPECIFIC ADENOSINE DEAMINASE"/>
    <property type="match status" value="1"/>
</dbReference>
<reference evidence="10" key="2">
    <citation type="journal article" date="2021" name="PeerJ">
        <title>Extensive microbial diversity within the chicken gut microbiome revealed by metagenomics and culture.</title>
        <authorList>
            <person name="Gilroy R."/>
            <person name="Ravi A."/>
            <person name="Getino M."/>
            <person name="Pursley I."/>
            <person name="Horton D.L."/>
            <person name="Alikhan N.F."/>
            <person name="Baker D."/>
            <person name="Gharbi K."/>
            <person name="Hall N."/>
            <person name="Watson M."/>
            <person name="Adriaenssens E.M."/>
            <person name="Foster-Nyarko E."/>
            <person name="Jarju S."/>
            <person name="Secka A."/>
            <person name="Antonio M."/>
            <person name="Oren A."/>
            <person name="Chaudhuri R.R."/>
            <person name="La Ragione R."/>
            <person name="Hildebrand F."/>
            <person name="Pallen M.J."/>
        </authorList>
    </citation>
    <scope>NUCLEOTIDE SEQUENCE</scope>
    <source>
        <strain evidence="10">ChiW3-316</strain>
    </source>
</reference>
<dbReference type="AlphaFoldDB" id="A0A9D1M5J8"/>
<dbReference type="Pfam" id="PF14437">
    <property type="entry name" value="MafB19-deam"/>
    <property type="match status" value="1"/>
</dbReference>
<keyword evidence="6 8" id="KW-0862">Zinc</keyword>
<evidence type="ECO:0000256" key="5">
    <source>
        <dbReference type="ARBA" id="ARBA00022801"/>
    </source>
</evidence>
<reference evidence="10" key="1">
    <citation type="submission" date="2020-10" db="EMBL/GenBank/DDBJ databases">
        <authorList>
            <person name="Gilroy R."/>
        </authorList>
    </citation>
    <scope>NUCLEOTIDE SEQUENCE</scope>
    <source>
        <strain evidence="10">ChiW3-316</strain>
    </source>
</reference>
<comment type="similarity">
    <text evidence="1">Belongs to the cytidine and deoxycytidylate deaminase family. ADAT2 subfamily.</text>
</comment>
<evidence type="ECO:0000256" key="1">
    <source>
        <dbReference type="ARBA" id="ARBA00010669"/>
    </source>
</evidence>
<evidence type="ECO:0000313" key="10">
    <source>
        <dbReference type="EMBL" id="HIU54011.1"/>
    </source>
</evidence>
<dbReference type="InterPro" id="IPR058535">
    <property type="entry name" value="MafB19-deam"/>
</dbReference>
<feature type="domain" description="CMP/dCMP-type deaminase" evidence="9">
    <location>
        <begin position="1"/>
        <end position="106"/>
    </location>
</feature>
<dbReference type="InterPro" id="IPR016193">
    <property type="entry name" value="Cytidine_deaminase-like"/>
</dbReference>
<dbReference type="Proteomes" id="UP000824107">
    <property type="component" value="Unassembled WGS sequence"/>
</dbReference>
<dbReference type="InterPro" id="IPR028883">
    <property type="entry name" value="tRNA_aden_deaminase"/>
</dbReference>
<dbReference type="InterPro" id="IPR002125">
    <property type="entry name" value="CMP_dCMP_dom"/>
</dbReference>
<evidence type="ECO:0000256" key="8">
    <source>
        <dbReference type="HAMAP-Rule" id="MF_00972"/>
    </source>
</evidence>
<dbReference type="Gene3D" id="3.40.140.10">
    <property type="entry name" value="Cytidine Deaminase, domain 2"/>
    <property type="match status" value="1"/>
</dbReference>
<comment type="cofactor">
    <cofactor evidence="8">
        <name>Zn(2+)</name>
        <dbReference type="ChEBI" id="CHEBI:29105"/>
    </cofactor>
    <text evidence="8">Binds 1 zinc ion per subunit.</text>
</comment>
<dbReference type="SUPFAM" id="SSF53927">
    <property type="entry name" value="Cytidine deaminase-like"/>
    <property type="match status" value="1"/>
</dbReference>
<dbReference type="GO" id="GO:0008270">
    <property type="term" value="F:zinc ion binding"/>
    <property type="evidence" value="ECO:0007669"/>
    <property type="project" value="UniProtKB-UniRule"/>
</dbReference>
<dbReference type="HAMAP" id="MF_00972">
    <property type="entry name" value="tRNA_aden_deaminase"/>
    <property type="match status" value="1"/>
</dbReference>
<keyword evidence="3 8" id="KW-0819">tRNA processing</keyword>
<feature type="binding site" evidence="8">
    <location>
        <position position="48"/>
    </location>
    <ligand>
        <name>Zn(2+)</name>
        <dbReference type="ChEBI" id="CHEBI:29105"/>
        <note>catalytic</note>
    </ligand>
</feature>
<evidence type="ECO:0000259" key="9">
    <source>
        <dbReference type="PROSITE" id="PS51747"/>
    </source>
</evidence>
<dbReference type="PROSITE" id="PS00903">
    <property type="entry name" value="CYT_DCMP_DEAMINASES_1"/>
    <property type="match status" value="1"/>
</dbReference>
<dbReference type="EMBL" id="DVNC01000053">
    <property type="protein sequence ID" value="HIU54011.1"/>
    <property type="molecule type" value="Genomic_DNA"/>
</dbReference>
<gene>
    <name evidence="8" type="primary">tadA</name>
    <name evidence="10" type="ORF">IAD20_08040</name>
</gene>
<name>A0A9D1M5J8_9PROT</name>
<feature type="binding site" evidence="8">
    <location>
        <position position="81"/>
    </location>
    <ligand>
        <name>Zn(2+)</name>
        <dbReference type="ChEBI" id="CHEBI:29105"/>
        <note>catalytic</note>
    </ligand>
</feature>
<dbReference type="EC" id="3.5.4.33" evidence="8"/>
<evidence type="ECO:0000256" key="4">
    <source>
        <dbReference type="ARBA" id="ARBA00022723"/>
    </source>
</evidence>
<comment type="function">
    <text evidence="8">Catalyzes the deamination of adenosine to inosine at the wobble position 34 of tRNA(Arg2).</text>
</comment>
<comment type="caution">
    <text evidence="10">The sequence shown here is derived from an EMBL/GenBank/DDBJ whole genome shotgun (WGS) entry which is preliminary data.</text>
</comment>
<organism evidence="10 11">
    <name type="scientific">Candidatus Scatocola faecipullorum</name>
    <dbReference type="NCBI Taxonomy" id="2840917"/>
    <lineage>
        <taxon>Bacteria</taxon>
        <taxon>Pseudomonadati</taxon>
        <taxon>Pseudomonadota</taxon>
        <taxon>Alphaproteobacteria</taxon>
        <taxon>Rhodospirillales</taxon>
        <taxon>Rhodospirillaceae</taxon>
        <taxon>Rhodospirillaceae incertae sedis</taxon>
        <taxon>Candidatus Scatocola</taxon>
    </lineage>
</organism>
<feature type="binding site" evidence="8">
    <location>
        <position position="78"/>
    </location>
    <ligand>
        <name>Zn(2+)</name>
        <dbReference type="ChEBI" id="CHEBI:29105"/>
        <note>catalytic</note>
    </ligand>
</feature>
<keyword evidence="5 8" id="KW-0378">Hydrolase</keyword>
<protein>
    <recommendedName>
        <fullName evidence="8">tRNA-specific adenosine deaminase</fullName>
        <ecNumber evidence="8">3.5.4.33</ecNumber>
    </recommendedName>
</protein>